<feature type="transmembrane region" description="Helical" evidence="6">
    <location>
        <begin position="107"/>
        <end position="130"/>
    </location>
</feature>
<evidence type="ECO:0000313" key="8">
    <source>
        <dbReference type="Proteomes" id="UP000231092"/>
    </source>
</evidence>
<dbReference type="AlphaFoldDB" id="A0A2M8Z7L8"/>
<evidence type="ECO:0000256" key="2">
    <source>
        <dbReference type="ARBA" id="ARBA00022475"/>
    </source>
</evidence>
<comment type="subcellular location">
    <subcellularLocation>
        <location evidence="1">Cell membrane</location>
        <topology evidence="1">Multi-pass membrane protein</topology>
    </subcellularLocation>
</comment>
<gene>
    <name evidence="7" type="ORF">H171_2979</name>
</gene>
<feature type="transmembrane region" description="Helical" evidence="6">
    <location>
        <begin position="69"/>
        <end position="100"/>
    </location>
</feature>
<name>A0A2M8Z7L8_9FIRM</name>
<feature type="transmembrane region" description="Helical" evidence="6">
    <location>
        <begin position="227"/>
        <end position="248"/>
    </location>
</feature>
<keyword evidence="5 6" id="KW-0472">Membrane</keyword>
<evidence type="ECO:0000256" key="5">
    <source>
        <dbReference type="ARBA" id="ARBA00023136"/>
    </source>
</evidence>
<feature type="transmembrane region" description="Helical" evidence="6">
    <location>
        <begin position="269"/>
        <end position="296"/>
    </location>
</feature>
<keyword evidence="2" id="KW-1003">Cell membrane</keyword>
<keyword evidence="3 6" id="KW-0812">Transmembrane</keyword>
<dbReference type="Proteomes" id="UP000231092">
    <property type="component" value="Unassembled WGS sequence"/>
</dbReference>
<protein>
    <submittedName>
        <fullName evidence="7">Ribose transport system permease protein</fullName>
    </submittedName>
</protein>
<evidence type="ECO:0000313" key="7">
    <source>
        <dbReference type="EMBL" id="PJJ29438.1"/>
    </source>
</evidence>
<reference evidence="7 8" key="1">
    <citation type="submission" date="2017-11" db="EMBL/GenBank/DDBJ databases">
        <title>Understudied soil microbes with underappreciated capabilities: Untangling the Clostridium saccharolyticum group.</title>
        <authorList>
            <person name="Leschine S."/>
        </authorList>
    </citation>
    <scope>NUCLEOTIDE SEQUENCE [LARGE SCALE GENOMIC DNA]</scope>
    <source>
        <strain evidence="7 8">18A</strain>
    </source>
</reference>
<comment type="caution">
    <text evidence="7">The sequence shown here is derived from an EMBL/GenBank/DDBJ whole genome shotgun (WGS) entry which is preliminary data.</text>
</comment>
<dbReference type="InterPro" id="IPR001851">
    <property type="entry name" value="ABC_transp_permease"/>
</dbReference>
<dbReference type="PANTHER" id="PTHR32196">
    <property type="entry name" value="ABC TRANSPORTER PERMEASE PROTEIN YPHD-RELATED-RELATED"/>
    <property type="match status" value="1"/>
</dbReference>
<feature type="transmembrane region" description="Helical" evidence="6">
    <location>
        <begin position="136"/>
        <end position="156"/>
    </location>
</feature>
<feature type="transmembrane region" description="Helical" evidence="6">
    <location>
        <begin position="308"/>
        <end position="327"/>
    </location>
</feature>
<evidence type="ECO:0000256" key="1">
    <source>
        <dbReference type="ARBA" id="ARBA00004651"/>
    </source>
</evidence>
<dbReference type="EMBL" id="PGET01000001">
    <property type="protein sequence ID" value="PJJ29438.1"/>
    <property type="molecule type" value="Genomic_DNA"/>
</dbReference>
<dbReference type="GO" id="GO:0022857">
    <property type="term" value="F:transmembrane transporter activity"/>
    <property type="evidence" value="ECO:0007669"/>
    <property type="project" value="InterPro"/>
</dbReference>
<keyword evidence="4 6" id="KW-1133">Transmembrane helix</keyword>
<feature type="transmembrane region" description="Helical" evidence="6">
    <location>
        <begin position="32"/>
        <end position="49"/>
    </location>
</feature>
<evidence type="ECO:0000256" key="3">
    <source>
        <dbReference type="ARBA" id="ARBA00022692"/>
    </source>
</evidence>
<feature type="transmembrane region" description="Helical" evidence="6">
    <location>
        <begin position="177"/>
        <end position="198"/>
    </location>
</feature>
<evidence type="ECO:0000256" key="6">
    <source>
        <dbReference type="SAM" id="Phobius"/>
    </source>
</evidence>
<proteinExistence type="predicted"/>
<organism evidence="7 8">
    <name type="scientific">[Clostridium] celerecrescens 18A</name>
    <dbReference type="NCBI Taxonomy" id="1286362"/>
    <lineage>
        <taxon>Bacteria</taxon>
        <taxon>Bacillati</taxon>
        <taxon>Bacillota</taxon>
        <taxon>Clostridia</taxon>
        <taxon>Lachnospirales</taxon>
        <taxon>Lachnospiraceae</taxon>
        <taxon>Lacrimispora</taxon>
    </lineage>
</organism>
<dbReference type="RefSeq" id="WP_242976968.1">
    <property type="nucleotide sequence ID" value="NZ_PGET01000001.1"/>
</dbReference>
<dbReference type="GO" id="GO:0005886">
    <property type="term" value="C:plasma membrane"/>
    <property type="evidence" value="ECO:0007669"/>
    <property type="project" value="UniProtKB-SubCell"/>
</dbReference>
<sequence>MLSKKNQSETSEIQAPSLWNTNPFMIWLKRNMAAMIALVFLCIILSITTDTFLVKNNLLSVLRQVCVNGFIAFGITCVLICGGIDLSVGSVVAAAGVIAVRCGNAGLPVILCFLIPLLFGAVIGLFNGYVISHTTLPPFIVTLSMQIIVRGVSYILTGGQPAQSNNETFNNMGVGSFLGIPIPVVFVIVAFVILYFIMNRTSFGRHVYATGGNKEAAKYAGVDTRWIQVRVFIISGVMAALAGVVLAARLYSGQPSVGEGFERDAIAASVLGGTSFNGGIGTMGGTVIGVLIIGVLNNGMNLLKISSYWQFVVKGCVILGAVYVDYLKKRGSLKK</sequence>
<evidence type="ECO:0000256" key="4">
    <source>
        <dbReference type="ARBA" id="ARBA00022989"/>
    </source>
</evidence>
<dbReference type="CDD" id="cd06579">
    <property type="entry name" value="TM_PBP1_transp_AraH_like"/>
    <property type="match status" value="1"/>
</dbReference>
<dbReference type="Pfam" id="PF02653">
    <property type="entry name" value="BPD_transp_2"/>
    <property type="match status" value="1"/>
</dbReference>
<accession>A0A2M8Z7L8</accession>